<dbReference type="GO" id="GO:0006886">
    <property type="term" value="P:intracellular protein transport"/>
    <property type="evidence" value="ECO:0007669"/>
    <property type="project" value="InterPro"/>
</dbReference>
<dbReference type="GO" id="GO:0016192">
    <property type="term" value="P:vesicle-mediated transport"/>
    <property type="evidence" value="ECO:0007669"/>
    <property type="project" value="InterPro"/>
</dbReference>
<evidence type="ECO:0000256" key="2">
    <source>
        <dbReference type="ARBA" id="ARBA00022927"/>
    </source>
</evidence>
<gene>
    <name evidence="4" type="ORF">PVAP13_3NG194703</name>
</gene>
<organism evidence="4 5">
    <name type="scientific">Panicum virgatum</name>
    <name type="common">Blackwell switchgrass</name>
    <dbReference type="NCBI Taxonomy" id="38727"/>
    <lineage>
        <taxon>Eukaryota</taxon>
        <taxon>Viridiplantae</taxon>
        <taxon>Streptophyta</taxon>
        <taxon>Embryophyta</taxon>
        <taxon>Tracheophyta</taxon>
        <taxon>Spermatophyta</taxon>
        <taxon>Magnoliopsida</taxon>
        <taxon>Liliopsida</taxon>
        <taxon>Poales</taxon>
        <taxon>Poaceae</taxon>
        <taxon>PACMAD clade</taxon>
        <taxon>Panicoideae</taxon>
        <taxon>Panicodae</taxon>
        <taxon>Paniceae</taxon>
        <taxon>Panicinae</taxon>
        <taxon>Panicum</taxon>
        <taxon>Panicum sect. Hiantes</taxon>
    </lineage>
</organism>
<keyword evidence="5" id="KW-1185">Reference proteome</keyword>
<reference evidence="4" key="1">
    <citation type="submission" date="2020-05" db="EMBL/GenBank/DDBJ databases">
        <title>WGS assembly of Panicum virgatum.</title>
        <authorList>
            <person name="Lovell J.T."/>
            <person name="Jenkins J."/>
            <person name="Shu S."/>
            <person name="Juenger T.E."/>
            <person name="Schmutz J."/>
        </authorList>
    </citation>
    <scope>NUCLEOTIDE SEQUENCE</scope>
    <source>
        <strain evidence="4">AP13</strain>
    </source>
</reference>
<sequence>MSSSSPAPSSSTSAPSFGRVGPLDPARVSYFSAGAAVTTGLCARENFEGFNPVGHLDRDRDAMSEVFEGYERQYCEASVSLTRKCTAAVALQGEKLKQKAAEIKSGIDGAEALVFPSPLFCFLSQGKILLRTIICIDHNHHVNFLLRIRLGSVPTRVFFSGAIYA</sequence>
<comment type="caution">
    <text evidence="4">The sequence shown here is derived from an EMBL/GenBank/DDBJ whole genome shotgun (WGS) entry which is preliminary data.</text>
</comment>
<protein>
    <recommendedName>
        <fullName evidence="3">Vesicle transport v-SNARE N-terminal domain-containing protein</fullName>
    </recommendedName>
</protein>
<keyword evidence="2" id="KW-0653">Protein transport</keyword>
<proteinExistence type="inferred from homology"/>
<dbReference type="EMBL" id="CM029042">
    <property type="protein sequence ID" value="KAG2616285.1"/>
    <property type="molecule type" value="Genomic_DNA"/>
</dbReference>
<evidence type="ECO:0000259" key="3">
    <source>
        <dbReference type="Pfam" id="PF05008"/>
    </source>
</evidence>
<dbReference type="InterPro" id="IPR010989">
    <property type="entry name" value="SNARE"/>
</dbReference>
<dbReference type="InterPro" id="IPR038407">
    <property type="entry name" value="v-SNARE_N_sf"/>
</dbReference>
<dbReference type="GO" id="GO:0016020">
    <property type="term" value="C:membrane"/>
    <property type="evidence" value="ECO:0007669"/>
    <property type="project" value="InterPro"/>
</dbReference>
<name>A0A8T0U3N5_PANVG</name>
<dbReference type="Gene3D" id="1.20.58.400">
    <property type="entry name" value="t-snare proteins"/>
    <property type="match status" value="1"/>
</dbReference>
<feature type="domain" description="Vesicle transport v-SNARE N-terminal" evidence="3">
    <location>
        <begin position="63"/>
        <end position="114"/>
    </location>
</feature>
<evidence type="ECO:0000313" key="5">
    <source>
        <dbReference type="Proteomes" id="UP000823388"/>
    </source>
</evidence>
<dbReference type="SUPFAM" id="SSF47661">
    <property type="entry name" value="t-snare proteins"/>
    <property type="match status" value="1"/>
</dbReference>
<evidence type="ECO:0000256" key="1">
    <source>
        <dbReference type="ARBA" id="ARBA00006108"/>
    </source>
</evidence>
<dbReference type="Proteomes" id="UP000823388">
    <property type="component" value="Chromosome 3N"/>
</dbReference>
<evidence type="ECO:0000313" key="4">
    <source>
        <dbReference type="EMBL" id="KAG2616285.1"/>
    </source>
</evidence>
<accession>A0A8T0U3N5</accession>
<dbReference type="AlphaFoldDB" id="A0A8T0U3N5"/>
<dbReference type="Pfam" id="PF05008">
    <property type="entry name" value="V-SNARE"/>
    <property type="match status" value="1"/>
</dbReference>
<dbReference type="InterPro" id="IPR007705">
    <property type="entry name" value="Vesicle_trsprt_v-SNARE_N"/>
</dbReference>
<dbReference type="OrthoDB" id="1935064at2759"/>
<keyword evidence="2" id="KW-0813">Transport</keyword>
<comment type="similarity">
    <text evidence="1">Belongs to the VTI1 family.</text>
</comment>